<name>A0A1F2PBX1_9EURY</name>
<dbReference type="EMBL" id="LYOS01000002">
    <property type="protein sequence ID" value="OFV68136.1"/>
    <property type="molecule type" value="Genomic_DNA"/>
</dbReference>
<sequence length="232" mass="27228">MDLAKQGEFDPWKIDVVKVADKFLERIESVEVPDLRLSGRTLFYAAILLRMKSEALFIEEEEDLDEDLEPDLLEIEEDMEGEVFTAPDSIRVYPKLRRKRKRPITLDDLITELKKAEKVEINRQRRQKARVECDDALTKNVRECPHEEDIESKISKLREILKKREKEKRISFSELTSGMEVRDVIDTYIPLLFLASRKEVRLKQDELFGELYIDLREGIDEGKGRSQDQTGD</sequence>
<dbReference type="InterPro" id="IPR003768">
    <property type="entry name" value="ScpA"/>
</dbReference>
<dbReference type="AlphaFoldDB" id="A0A1F2PBX1"/>
<dbReference type="Gene3D" id="6.10.250.2410">
    <property type="match status" value="1"/>
</dbReference>
<comment type="caution">
    <text evidence="1">The sequence shown here is derived from an EMBL/GenBank/DDBJ whole genome shotgun (WGS) entry which is preliminary data.</text>
</comment>
<dbReference type="InterPro" id="IPR023093">
    <property type="entry name" value="ScpA-like_C"/>
</dbReference>
<dbReference type="STRING" id="1838285.SCAL_000776"/>
<gene>
    <name evidence="1" type="ORF">SCAL_000776</name>
</gene>
<evidence type="ECO:0000313" key="1">
    <source>
        <dbReference type="EMBL" id="OFV68136.1"/>
    </source>
</evidence>
<reference evidence="1" key="1">
    <citation type="submission" date="2016-05" db="EMBL/GenBank/DDBJ databases">
        <title>Microbial consortia oxidize butane by reversing methanogenesis.</title>
        <authorList>
            <person name="Laso-Perez R."/>
            <person name="Richter M."/>
            <person name="Wegener G."/>
            <person name="Musat F."/>
        </authorList>
    </citation>
    <scope>NUCLEOTIDE SEQUENCE [LARGE SCALE GENOMIC DNA]</scope>
    <source>
        <strain evidence="1">BOX2</strain>
    </source>
</reference>
<organism evidence="1 2">
    <name type="scientific">Candidatus Syntropharchaeum caldarium</name>
    <dbReference type="NCBI Taxonomy" id="1838285"/>
    <lineage>
        <taxon>Archaea</taxon>
        <taxon>Methanobacteriati</taxon>
        <taxon>Methanobacteriota</taxon>
        <taxon>Stenosarchaea group</taxon>
        <taxon>Methanomicrobia</taxon>
        <taxon>Methanosarcinales</taxon>
        <taxon>ANME-2 cluster</taxon>
        <taxon>Candidatus Syntropharchaeum</taxon>
    </lineage>
</organism>
<accession>A0A1F2PBX1</accession>
<dbReference type="PANTHER" id="PTHR33969:SF2">
    <property type="entry name" value="SEGREGATION AND CONDENSATION PROTEIN A"/>
    <property type="match status" value="1"/>
</dbReference>
<keyword evidence="2" id="KW-1185">Reference proteome</keyword>
<dbReference type="PATRIC" id="fig|1838285.3.peg.785"/>
<dbReference type="PANTHER" id="PTHR33969">
    <property type="entry name" value="SEGREGATION AND CONDENSATION PROTEIN A"/>
    <property type="match status" value="1"/>
</dbReference>
<protein>
    <submittedName>
        <fullName evidence="1">Condensin subunit ScpA</fullName>
    </submittedName>
</protein>
<dbReference type="Pfam" id="PF02616">
    <property type="entry name" value="SMC_ScpA"/>
    <property type="match status" value="1"/>
</dbReference>
<dbReference type="Proteomes" id="UP000186940">
    <property type="component" value="Unassembled WGS sequence"/>
</dbReference>
<evidence type="ECO:0000313" key="2">
    <source>
        <dbReference type="Proteomes" id="UP000186940"/>
    </source>
</evidence>
<proteinExistence type="predicted"/>
<dbReference type="Gene3D" id="1.10.10.580">
    <property type="entry name" value="Structural maintenance of chromosome 1. Chain E"/>
    <property type="match status" value="1"/>
</dbReference>